<protein>
    <submittedName>
        <fullName evidence="1">Uncharacterized protein</fullName>
    </submittedName>
</protein>
<sequence>MGGMRPRTAAMVGLALSATMDADRLEVRPPLQQRRALLALSPTHTVEMGRWREPRALAEIVREDPAAAQVGWEEIVEAACAAGVPVLEPFGTVHDDAFMDGPQR</sequence>
<dbReference type="EMBL" id="GG745335">
    <property type="protein sequence ID" value="KNE60033.1"/>
    <property type="molecule type" value="Genomic_DNA"/>
</dbReference>
<dbReference type="VEuPathDB" id="FungiDB:AMAG_18458"/>
<keyword evidence="2" id="KW-1185">Reference proteome</keyword>
<accession>A0A0L0SBW1</accession>
<reference evidence="1 2" key="1">
    <citation type="submission" date="2009-11" db="EMBL/GenBank/DDBJ databases">
        <title>Annotation of Allomyces macrogynus ATCC 38327.</title>
        <authorList>
            <consortium name="The Broad Institute Genome Sequencing Platform"/>
            <person name="Russ C."/>
            <person name="Cuomo C."/>
            <person name="Burger G."/>
            <person name="Gray M.W."/>
            <person name="Holland P.W.H."/>
            <person name="King N."/>
            <person name="Lang F.B.F."/>
            <person name="Roger A.J."/>
            <person name="Ruiz-Trillo I."/>
            <person name="Young S.K."/>
            <person name="Zeng Q."/>
            <person name="Gargeya S."/>
            <person name="Fitzgerald M."/>
            <person name="Haas B."/>
            <person name="Abouelleil A."/>
            <person name="Alvarado L."/>
            <person name="Arachchi H.M."/>
            <person name="Berlin A."/>
            <person name="Chapman S.B."/>
            <person name="Gearin G."/>
            <person name="Goldberg J."/>
            <person name="Griggs A."/>
            <person name="Gujja S."/>
            <person name="Hansen M."/>
            <person name="Heiman D."/>
            <person name="Howarth C."/>
            <person name="Larimer J."/>
            <person name="Lui A."/>
            <person name="MacDonald P.J.P."/>
            <person name="McCowen C."/>
            <person name="Montmayeur A."/>
            <person name="Murphy C."/>
            <person name="Neiman D."/>
            <person name="Pearson M."/>
            <person name="Priest M."/>
            <person name="Roberts A."/>
            <person name="Saif S."/>
            <person name="Shea T."/>
            <person name="Sisk P."/>
            <person name="Stolte C."/>
            <person name="Sykes S."/>
            <person name="Wortman J."/>
            <person name="Nusbaum C."/>
            <person name="Birren B."/>
        </authorList>
    </citation>
    <scope>NUCLEOTIDE SEQUENCE [LARGE SCALE GENOMIC DNA]</scope>
    <source>
        <strain evidence="1 2">ATCC 38327</strain>
    </source>
</reference>
<name>A0A0L0SBW1_ALLM3</name>
<evidence type="ECO:0000313" key="1">
    <source>
        <dbReference type="EMBL" id="KNE60033.1"/>
    </source>
</evidence>
<dbReference type="AlphaFoldDB" id="A0A0L0SBW1"/>
<gene>
    <name evidence="1" type="ORF">AMAG_18458</name>
</gene>
<proteinExistence type="predicted"/>
<evidence type="ECO:0000313" key="2">
    <source>
        <dbReference type="Proteomes" id="UP000054350"/>
    </source>
</evidence>
<dbReference type="Proteomes" id="UP000054350">
    <property type="component" value="Unassembled WGS sequence"/>
</dbReference>
<reference evidence="2" key="2">
    <citation type="submission" date="2009-11" db="EMBL/GenBank/DDBJ databases">
        <title>The Genome Sequence of Allomyces macrogynus strain ATCC 38327.</title>
        <authorList>
            <consortium name="The Broad Institute Genome Sequencing Platform"/>
            <person name="Russ C."/>
            <person name="Cuomo C."/>
            <person name="Shea T."/>
            <person name="Young S.K."/>
            <person name="Zeng Q."/>
            <person name="Koehrsen M."/>
            <person name="Haas B."/>
            <person name="Borodovsky M."/>
            <person name="Guigo R."/>
            <person name="Alvarado L."/>
            <person name="Berlin A."/>
            <person name="Borenstein D."/>
            <person name="Chen Z."/>
            <person name="Engels R."/>
            <person name="Freedman E."/>
            <person name="Gellesch M."/>
            <person name="Goldberg J."/>
            <person name="Griggs A."/>
            <person name="Gujja S."/>
            <person name="Heiman D."/>
            <person name="Hepburn T."/>
            <person name="Howarth C."/>
            <person name="Jen D."/>
            <person name="Larson L."/>
            <person name="Lewis B."/>
            <person name="Mehta T."/>
            <person name="Park D."/>
            <person name="Pearson M."/>
            <person name="Roberts A."/>
            <person name="Saif S."/>
            <person name="Shenoy N."/>
            <person name="Sisk P."/>
            <person name="Stolte C."/>
            <person name="Sykes S."/>
            <person name="Walk T."/>
            <person name="White J."/>
            <person name="Yandava C."/>
            <person name="Burger G."/>
            <person name="Gray M.W."/>
            <person name="Holland P.W.H."/>
            <person name="King N."/>
            <person name="Lang F.B.F."/>
            <person name="Roger A.J."/>
            <person name="Ruiz-Trillo I."/>
            <person name="Lander E."/>
            <person name="Nusbaum C."/>
        </authorList>
    </citation>
    <scope>NUCLEOTIDE SEQUENCE [LARGE SCALE GENOMIC DNA]</scope>
    <source>
        <strain evidence="2">ATCC 38327</strain>
    </source>
</reference>
<organism evidence="1 2">
    <name type="scientific">Allomyces macrogynus (strain ATCC 38327)</name>
    <name type="common">Allomyces javanicus var. macrogynus</name>
    <dbReference type="NCBI Taxonomy" id="578462"/>
    <lineage>
        <taxon>Eukaryota</taxon>
        <taxon>Fungi</taxon>
        <taxon>Fungi incertae sedis</taxon>
        <taxon>Blastocladiomycota</taxon>
        <taxon>Blastocladiomycetes</taxon>
        <taxon>Blastocladiales</taxon>
        <taxon>Blastocladiaceae</taxon>
        <taxon>Allomyces</taxon>
    </lineage>
</organism>